<evidence type="ECO:0000313" key="1">
    <source>
        <dbReference type="EMBL" id="TBU06739.1"/>
    </source>
</evidence>
<accession>A0A4Q9LFD7</accession>
<dbReference type="InterPro" id="IPR036691">
    <property type="entry name" value="Endo/exonu/phosph_ase_sf"/>
</dbReference>
<dbReference type="AlphaFoldDB" id="A0A4Q9LFD7"/>
<dbReference type="VEuPathDB" id="MicrosporidiaDB:CWI39_0432p0010"/>
<proteinExistence type="predicted"/>
<dbReference type="VEuPathDB" id="MicrosporidiaDB:CWI36_0329p0020"/>
<gene>
    <name evidence="1" type="ORF">CWI39_0432p0010</name>
</gene>
<evidence type="ECO:0008006" key="3">
    <source>
        <dbReference type="Google" id="ProtNLM"/>
    </source>
</evidence>
<reference evidence="1 2" key="1">
    <citation type="submission" date="2017-12" db="EMBL/GenBank/DDBJ databases">
        <authorList>
            <person name="Pombert J.-F."/>
            <person name="Haag K.L."/>
            <person name="Ebert D."/>
        </authorList>
    </citation>
    <scope>NUCLEOTIDE SEQUENCE [LARGE SCALE GENOMIC DNA]</scope>
    <source>
        <strain evidence="1">IL-BN-2</strain>
    </source>
</reference>
<dbReference type="SUPFAM" id="SSF56219">
    <property type="entry name" value="DNase I-like"/>
    <property type="match status" value="1"/>
</dbReference>
<dbReference type="EMBL" id="PIXR01000432">
    <property type="protein sequence ID" value="TBU06739.1"/>
    <property type="molecule type" value="Genomic_DNA"/>
</dbReference>
<name>A0A4Q9LFD7_9MICR</name>
<dbReference type="Proteomes" id="UP000293045">
    <property type="component" value="Unassembled WGS sequence"/>
</dbReference>
<evidence type="ECO:0000313" key="2">
    <source>
        <dbReference type="Proteomes" id="UP000293045"/>
    </source>
</evidence>
<organism evidence="1 2">
    <name type="scientific">Hamiltosporidium magnivora</name>
    <dbReference type="NCBI Taxonomy" id="148818"/>
    <lineage>
        <taxon>Eukaryota</taxon>
        <taxon>Fungi</taxon>
        <taxon>Fungi incertae sedis</taxon>
        <taxon>Microsporidia</taxon>
        <taxon>Dubosqiidae</taxon>
        <taxon>Hamiltosporidium</taxon>
    </lineage>
</organism>
<dbReference type="Gene3D" id="3.60.10.10">
    <property type="entry name" value="Endonuclease/exonuclease/phosphatase"/>
    <property type="match status" value="1"/>
</dbReference>
<protein>
    <recommendedName>
        <fullName evidence="3">Endonuclease/exonuclease/phosphatase domain-containing protein</fullName>
    </recommendedName>
</protein>
<sequence>MDLLNDDTMEIICREDRKDILIETISKLLATYVEKSPEIQDNGKIDTEKLFERLKKIIERKSNTNKKLLKFAVELTTTKRSKLLECLRSANIAATEIIHILTMIKKIGFLNVGGLSGLKINRINEILQKENLDIIGIAETWKDSVTYLHKDYHVIHMKPSIPVTNRPSNKEGMMIIGKNGLKVKLINGVTEMELTIKIDKYVFIFINRNHFSKIPNVLLPGLGTHTNNKIIVLGDYNLEQKPALEQDILNSHIEYEKIFSNCQIQIDTEYIANINHKILLLTLPIIEDIKRPKYKINLLKDTIIADNISKRIERKTFKAKPLLDKLNVNDSCNMLHYIIDQSFLYIKTRTRKAQRISPIIQRVRLMREEARNTNTELYETLQKEIKFFRKRFSISDVPASRTKYVGLSISETQKKLKLIDKYILDKEVILTDNVIDKIKIYYEKYKHSKNFNESNTINFFELNEVKYMISTLKSGKSGGRSGIRNEFLKNCPENFIYKHTQLF</sequence>
<comment type="caution">
    <text evidence="1">The sequence shown here is derived from an EMBL/GenBank/DDBJ whole genome shotgun (WGS) entry which is preliminary data.</text>
</comment>